<comment type="caution">
    <text evidence="2">The sequence shown here is derived from an EMBL/GenBank/DDBJ whole genome shotgun (WGS) entry which is preliminary data.</text>
</comment>
<reference evidence="2" key="1">
    <citation type="submission" date="2021-03" db="EMBL/GenBank/DDBJ databases">
        <title>Draft genome sequence of rust myrtle Austropuccinia psidii MF-1, a brazilian biotype.</title>
        <authorList>
            <person name="Quecine M.C."/>
            <person name="Pachon D.M.R."/>
            <person name="Bonatelli M.L."/>
            <person name="Correr F.H."/>
            <person name="Franceschini L.M."/>
            <person name="Leite T.F."/>
            <person name="Margarido G.R.A."/>
            <person name="Almeida C.A."/>
            <person name="Ferrarezi J.A."/>
            <person name="Labate C.A."/>
        </authorList>
    </citation>
    <scope>NUCLEOTIDE SEQUENCE</scope>
    <source>
        <strain evidence="2">MF-1</strain>
    </source>
</reference>
<dbReference type="EMBL" id="AVOT02102239">
    <property type="protein sequence ID" value="MBW0578165.1"/>
    <property type="molecule type" value="Genomic_DNA"/>
</dbReference>
<name>A0A9Q3PYT9_9BASI</name>
<dbReference type="Proteomes" id="UP000765509">
    <property type="component" value="Unassembled WGS sequence"/>
</dbReference>
<feature type="compositionally biased region" description="Basic and acidic residues" evidence="1">
    <location>
        <begin position="15"/>
        <end position="34"/>
    </location>
</feature>
<organism evidence="2 3">
    <name type="scientific">Austropuccinia psidii MF-1</name>
    <dbReference type="NCBI Taxonomy" id="1389203"/>
    <lineage>
        <taxon>Eukaryota</taxon>
        <taxon>Fungi</taxon>
        <taxon>Dikarya</taxon>
        <taxon>Basidiomycota</taxon>
        <taxon>Pucciniomycotina</taxon>
        <taxon>Pucciniomycetes</taxon>
        <taxon>Pucciniales</taxon>
        <taxon>Sphaerophragmiaceae</taxon>
        <taxon>Austropuccinia</taxon>
    </lineage>
</organism>
<gene>
    <name evidence="2" type="ORF">O181_117880</name>
</gene>
<proteinExistence type="predicted"/>
<feature type="region of interest" description="Disordered" evidence="1">
    <location>
        <begin position="1"/>
        <end position="111"/>
    </location>
</feature>
<feature type="compositionally biased region" description="Polar residues" evidence="1">
    <location>
        <begin position="46"/>
        <end position="59"/>
    </location>
</feature>
<dbReference type="AlphaFoldDB" id="A0A9Q3PYT9"/>
<evidence type="ECO:0000313" key="3">
    <source>
        <dbReference type="Proteomes" id="UP000765509"/>
    </source>
</evidence>
<sequence length="111" mass="12534">MSPVFLRELGVPRSQPEDRESFSRTRRPVTEHLGHNGGWEDIEGNYTHSDIQFPIQQKPQTREVEGYGSISSAPPTPQRPLPMGHGQQEVQPSIPLGRAWSKFPEDICQSD</sequence>
<evidence type="ECO:0000313" key="2">
    <source>
        <dbReference type="EMBL" id="MBW0578165.1"/>
    </source>
</evidence>
<protein>
    <submittedName>
        <fullName evidence="2">Uncharacterized protein</fullName>
    </submittedName>
</protein>
<keyword evidence="3" id="KW-1185">Reference proteome</keyword>
<accession>A0A9Q3PYT9</accession>
<evidence type="ECO:0000256" key="1">
    <source>
        <dbReference type="SAM" id="MobiDB-lite"/>
    </source>
</evidence>